<comment type="cofactor">
    <cofactor evidence="1">
        <name>Mg(2+)</name>
        <dbReference type="ChEBI" id="CHEBI:18420"/>
    </cofactor>
</comment>
<dbReference type="AlphaFoldDB" id="A0A6C0KXG2"/>
<dbReference type="InterPro" id="IPR011335">
    <property type="entry name" value="Restrct_endonuc-II-like"/>
</dbReference>
<dbReference type="GO" id="GO:0031573">
    <property type="term" value="P:mitotic intra-S DNA damage checkpoint signaling"/>
    <property type="evidence" value="ECO:0007669"/>
    <property type="project" value="TreeGrafter"/>
</dbReference>
<keyword evidence="10" id="KW-0234">DNA repair</keyword>
<evidence type="ECO:0000256" key="6">
    <source>
        <dbReference type="ARBA" id="ARBA00022763"/>
    </source>
</evidence>
<keyword evidence="6" id="KW-0227">DNA damage</keyword>
<evidence type="ECO:0000256" key="7">
    <source>
        <dbReference type="ARBA" id="ARBA00022801"/>
    </source>
</evidence>
<keyword evidence="4" id="KW-0479">Metal-binding</keyword>
<evidence type="ECO:0000256" key="2">
    <source>
        <dbReference type="ARBA" id="ARBA00010015"/>
    </source>
</evidence>
<evidence type="ECO:0000256" key="5">
    <source>
        <dbReference type="ARBA" id="ARBA00022759"/>
    </source>
</evidence>
<comment type="similarity">
    <text evidence="2">Belongs to the XPF family.</text>
</comment>
<dbReference type="GO" id="GO:0048257">
    <property type="term" value="F:3'-flap endonuclease activity"/>
    <property type="evidence" value="ECO:0007669"/>
    <property type="project" value="TreeGrafter"/>
</dbReference>
<dbReference type="InterPro" id="IPR042530">
    <property type="entry name" value="EME1/EME2_C"/>
</dbReference>
<dbReference type="Gene3D" id="3.40.50.10130">
    <property type="match status" value="1"/>
</dbReference>
<keyword evidence="3" id="KW-0540">Nuclease</keyword>
<name>A0A6C0KXG2_9ZZZZ</name>
<evidence type="ECO:0000256" key="10">
    <source>
        <dbReference type="ARBA" id="ARBA00023204"/>
    </source>
</evidence>
<dbReference type="GO" id="GO:0000727">
    <property type="term" value="P:double-strand break repair via break-induced replication"/>
    <property type="evidence" value="ECO:0007669"/>
    <property type="project" value="TreeGrafter"/>
</dbReference>
<dbReference type="InterPro" id="IPR006166">
    <property type="entry name" value="ERCC4_domain"/>
</dbReference>
<accession>A0A6C0KXG2</accession>
<proteinExistence type="inferred from homology"/>
<evidence type="ECO:0000259" key="11">
    <source>
        <dbReference type="SMART" id="SM00891"/>
    </source>
</evidence>
<protein>
    <recommendedName>
        <fullName evidence="11">ERCC4 domain-containing protein</fullName>
    </recommendedName>
</protein>
<dbReference type="Pfam" id="PF02732">
    <property type="entry name" value="ERCC4"/>
    <property type="match status" value="1"/>
</dbReference>
<dbReference type="GO" id="GO:0048476">
    <property type="term" value="C:Holliday junction resolvase complex"/>
    <property type="evidence" value="ECO:0007669"/>
    <property type="project" value="TreeGrafter"/>
</dbReference>
<evidence type="ECO:0000256" key="3">
    <source>
        <dbReference type="ARBA" id="ARBA00022722"/>
    </source>
</evidence>
<dbReference type="GO" id="GO:0046872">
    <property type="term" value="F:metal ion binding"/>
    <property type="evidence" value="ECO:0007669"/>
    <property type="project" value="UniProtKB-KW"/>
</dbReference>
<keyword evidence="5" id="KW-0255">Endonuclease</keyword>
<keyword evidence="8" id="KW-0460">Magnesium</keyword>
<dbReference type="EMBL" id="MN741017">
    <property type="protein sequence ID" value="QHU22662.1"/>
    <property type="molecule type" value="Genomic_DNA"/>
</dbReference>
<dbReference type="Gene3D" id="1.10.150.670">
    <property type="entry name" value="Crossover junction endonuclease EME1, DNA-binding domain"/>
    <property type="match status" value="1"/>
</dbReference>
<evidence type="ECO:0000256" key="8">
    <source>
        <dbReference type="ARBA" id="ARBA00022842"/>
    </source>
</evidence>
<feature type="domain" description="ERCC4" evidence="11">
    <location>
        <begin position="2"/>
        <end position="85"/>
    </location>
</feature>
<dbReference type="InterPro" id="IPR033309">
    <property type="entry name" value="Mus81"/>
</dbReference>
<dbReference type="GO" id="GO:0006308">
    <property type="term" value="P:DNA catabolic process"/>
    <property type="evidence" value="ECO:0007669"/>
    <property type="project" value="InterPro"/>
</dbReference>
<evidence type="ECO:0000256" key="1">
    <source>
        <dbReference type="ARBA" id="ARBA00001946"/>
    </source>
</evidence>
<evidence type="ECO:0000256" key="9">
    <source>
        <dbReference type="ARBA" id="ARBA00023172"/>
    </source>
</evidence>
<dbReference type="GO" id="GO:0003677">
    <property type="term" value="F:DNA binding"/>
    <property type="evidence" value="ECO:0007669"/>
    <property type="project" value="InterPro"/>
</dbReference>
<keyword evidence="9" id="KW-0233">DNA recombination</keyword>
<dbReference type="GO" id="GO:0008821">
    <property type="term" value="F:crossover junction DNA endonuclease activity"/>
    <property type="evidence" value="ECO:0007669"/>
    <property type="project" value="InterPro"/>
</dbReference>
<reference evidence="12" key="1">
    <citation type="journal article" date="2020" name="Nature">
        <title>Giant virus diversity and host interactions through global metagenomics.</title>
        <authorList>
            <person name="Schulz F."/>
            <person name="Roux S."/>
            <person name="Paez-Espino D."/>
            <person name="Jungbluth S."/>
            <person name="Walsh D.A."/>
            <person name="Denef V.J."/>
            <person name="McMahon K.D."/>
            <person name="Konstantinidis K.T."/>
            <person name="Eloe-Fadrosh E.A."/>
            <person name="Kyrpides N.C."/>
            <person name="Woyke T."/>
        </authorList>
    </citation>
    <scope>NUCLEOTIDE SEQUENCE</scope>
    <source>
        <strain evidence="12">GVMAG-S-ERX555907-63</strain>
    </source>
</reference>
<dbReference type="GO" id="GO:0005634">
    <property type="term" value="C:nucleus"/>
    <property type="evidence" value="ECO:0007669"/>
    <property type="project" value="TreeGrafter"/>
</dbReference>
<dbReference type="SMART" id="SM00891">
    <property type="entry name" value="ERCC4"/>
    <property type="match status" value="1"/>
</dbReference>
<dbReference type="PANTHER" id="PTHR13451:SF0">
    <property type="entry name" value="CROSSOVER JUNCTION ENDONUCLEASE MUS81"/>
    <property type="match status" value="1"/>
</dbReference>
<sequence>MNILIDYRENGIKNILGPDLATYTNLHIGDIHIIKSDDKTNLVVLERKTIKDLQSSLCDGRFSEQKKRICASNFIQKGYIIEGAVPNYDSKFQNILKQIIIRLQFKDKMCVFLTGSIQETVNLIQLIKEKLLKDSKLYNHVPFNNNISKLSIEEEYIQTLHVSKKQNLTPKICFILQISQIPGISKKIAQIIANNYPNWTSLLQGIEDKSTFLHVTKSAKIGEKRYLQIYKYITISSQE</sequence>
<dbReference type="PANTHER" id="PTHR13451">
    <property type="entry name" value="CLASS II CROSSOVER JUNCTION ENDONUCLEASE MUS81"/>
    <property type="match status" value="1"/>
</dbReference>
<evidence type="ECO:0000256" key="4">
    <source>
        <dbReference type="ARBA" id="ARBA00022723"/>
    </source>
</evidence>
<dbReference type="SUPFAM" id="SSF52980">
    <property type="entry name" value="Restriction endonuclease-like"/>
    <property type="match status" value="1"/>
</dbReference>
<organism evidence="12">
    <name type="scientific">viral metagenome</name>
    <dbReference type="NCBI Taxonomy" id="1070528"/>
    <lineage>
        <taxon>unclassified sequences</taxon>
        <taxon>metagenomes</taxon>
        <taxon>organismal metagenomes</taxon>
    </lineage>
</organism>
<keyword evidence="7" id="KW-0378">Hydrolase</keyword>
<dbReference type="GO" id="GO:0000712">
    <property type="term" value="P:resolution of meiotic recombination intermediates"/>
    <property type="evidence" value="ECO:0007669"/>
    <property type="project" value="TreeGrafter"/>
</dbReference>
<evidence type="ECO:0000313" key="12">
    <source>
        <dbReference type="EMBL" id="QHU22662.1"/>
    </source>
</evidence>